<dbReference type="CDD" id="cd17932">
    <property type="entry name" value="DEXQc_UvrD"/>
    <property type="match status" value="1"/>
</dbReference>
<dbReference type="InterPro" id="IPR014016">
    <property type="entry name" value="UvrD-like_ATP-bd"/>
</dbReference>
<comment type="catalytic activity">
    <reaction evidence="12">
        <text>ATP + H2O = ADP + phosphate + H(+)</text>
        <dbReference type="Rhea" id="RHEA:13065"/>
        <dbReference type="ChEBI" id="CHEBI:15377"/>
        <dbReference type="ChEBI" id="CHEBI:15378"/>
        <dbReference type="ChEBI" id="CHEBI:30616"/>
        <dbReference type="ChEBI" id="CHEBI:43474"/>
        <dbReference type="ChEBI" id="CHEBI:456216"/>
        <dbReference type="EC" id="5.6.2.4"/>
    </reaction>
</comment>
<organism evidence="17 18">
    <name type="scientific">Azospirillum griseum</name>
    <dbReference type="NCBI Taxonomy" id="2496639"/>
    <lineage>
        <taxon>Bacteria</taxon>
        <taxon>Pseudomonadati</taxon>
        <taxon>Pseudomonadota</taxon>
        <taxon>Alphaproteobacteria</taxon>
        <taxon>Rhodospirillales</taxon>
        <taxon>Azospirillaceae</taxon>
        <taxon>Azospirillum</taxon>
    </lineage>
</organism>
<dbReference type="SUPFAM" id="SSF52540">
    <property type="entry name" value="P-loop containing nucleoside triphosphate hydrolases"/>
    <property type="match status" value="1"/>
</dbReference>
<evidence type="ECO:0000256" key="2">
    <source>
        <dbReference type="ARBA" id="ARBA00022741"/>
    </source>
</evidence>
<dbReference type="GO" id="GO:0000725">
    <property type="term" value="P:recombinational repair"/>
    <property type="evidence" value="ECO:0007669"/>
    <property type="project" value="TreeGrafter"/>
</dbReference>
<dbReference type="RefSeq" id="WP_126616519.1">
    <property type="nucleotide sequence ID" value="NZ_JBHUCY010000030.1"/>
</dbReference>
<comment type="caution">
    <text evidence="17">The sequence shown here is derived from an EMBL/GenBank/DDBJ whole genome shotgun (WGS) entry which is preliminary data.</text>
</comment>
<dbReference type="InterPro" id="IPR000212">
    <property type="entry name" value="DNA_helicase_UvrD/REP"/>
</dbReference>
<evidence type="ECO:0000256" key="4">
    <source>
        <dbReference type="ARBA" id="ARBA00022806"/>
    </source>
</evidence>
<dbReference type="OrthoDB" id="9806690at2"/>
<evidence type="ECO:0000256" key="11">
    <source>
        <dbReference type="ARBA" id="ARBA00034923"/>
    </source>
</evidence>
<dbReference type="GO" id="GO:0033202">
    <property type="term" value="C:DNA helicase complex"/>
    <property type="evidence" value="ECO:0007669"/>
    <property type="project" value="TreeGrafter"/>
</dbReference>
<reference evidence="17 18" key="1">
    <citation type="submission" date="2018-12" db="EMBL/GenBank/DDBJ databases">
        <authorList>
            <person name="Yang Y."/>
        </authorList>
    </citation>
    <scope>NUCLEOTIDE SEQUENCE [LARGE SCALE GENOMIC DNA]</scope>
    <source>
        <strain evidence="17 18">L-25-5w-1</strain>
    </source>
</reference>
<keyword evidence="18" id="KW-1185">Reference proteome</keyword>
<dbReference type="Pfam" id="PF13361">
    <property type="entry name" value="UvrD_C"/>
    <property type="match status" value="1"/>
</dbReference>
<feature type="binding site" evidence="13">
    <location>
        <begin position="69"/>
        <end position="76"/>
    </location>
    <ligand>
        <name>ATP</name>
        <dbReference type="ChEBI" id="CHEBI:30616"/>
    </ligand>
</feature>
<evidence type="ECO:0000313" key="17">
    <source>
        <dbReference type="EMBL" id="RTR19190.1"/>
    </source>
</evidence>
<evidence type="ECO:0000259" key="16">
    <source>
        <dbReference type="PROSITE" id="PS51217"/>
    </source>
</evidence>
<protein>
    <recommendedName>
        <fullName evidence="10">DNA 3'-5' helicase</fullName>
        <ecNumber evidence="10">5.6.2.4</ecNumber>
    </recommendedName>
    <alternativeName>
        <fullName evidence="11">DNA 3'-5' helicase II</fullName>
    </alternativeName>
</protein>
<evidence type="ECO:0000256" key="7">
    <source>
        <dbReference type="ARBA" id="ARBA00023235"/>
    </source>
</evidence>
<evidence type="ECO:0000256" key="12">
    <source>
        <dbReference type="ARBA" id="ARBA00048988"/>
    </source>
</evidence>
<evidence type="ECO:0000259" key="15">
    <source>
        <dbReference type="PROSITE" id="PS51198"/>
    </source>
</evidence>
<keyword evidence="5 13" id="KW-0067">ATP-binding</keyword>
<dbReference type="EC" id="5.6.2.4" evidence="10"/>
<evidence type="ECO:0000313" key="18">
    <source>
        <dbReference type="Proteomes" id="UP000277007"/>
    </source>
</evidence>
<evidence type="ECO:0000256" key="6">
    <source>
        <dbReference type="ARBA" id="ARBA00023125"/>
    </source>
</evidence>
<dbReference type="GO" id="GO:0016887">
    <property type="term" value="F:ATP hydrolysis activity"/>
    <property type="evidence" value="ECO:0007669"/>
    <property type="project" value="RHEA"/>
</dbReference>
<proteinExistence type="inferred from homology"/>
<sequence>MSDSFDTDPFADDPLADAAPADDPLSHAASHAGPAAAPAPMQRFAYLDGLNPSQRAAVEALDGPVLVLAGAGTGKTRVLTTRLGHLLMTRRAAAFQILAVTFTNKAAREMRERVAALVGIEPEGWWLGTFHALAARILRRHAELVGLKSNFTILDTDDQIRLVKQLLEAANIDTKKWPPRQLLGAFERWKDRGLTPDRLNAGDGGDVAGGQSVALYRAYQERLRTLNACDFGDLLLHTLEIFQKHPDVLAEYHRKFKYILVDEYQDTNVAQYLWLRILSQAHKNICCVGDEDQSIYAWRGAEIGNILRFETDFPGATIVKLEQNYRSTGHILAAASGLIAHNKGRLGKTLWTQADGGEPVRVKAVWDGEEEARWVGDEIEALQRKGVPLAQIAILVRAGFQTREFEERFITMGLPYKVLGGPRFYERQEIRDAMAYFRVVNSPDDDLAFERIVNLPKRGVGPAAMQTLYTAARARGVSLTDAAWLLTDTDELKPKLRSTLRGLLQDFFRWRTMLDTVPHTEMARLILDESGYTRMWQEDKTPEAPGRLENLKELVTAMGDFETLAGFLEHVALVMENAEAAGGDQVTVMTLHGAKGLEFDRVFLPGWEEGVFPNQRALDETGIAGLEEERRLAYVGLTRARKRAYVSHAANRRLYGNWVSALPSRFVDELPQEVVETEAAPGLRAGGGAMGGGAMGGGAMGGFGGGFAFRGQTRQPPAPKTITLEQGAYAVAPRARPESAFNKGSRVFHQKFGYGTVRGVEQDKLEIDFDQSGTKKVMDSFVVPAEKAG</sequence>
<dbReference type="Proteomes" id="UP000277007">
    <property type="component" value="Unassembled WGS sequence"/>
</dbReference>
<dbReference type="GO" id="GO:0005524">
    <property type="term" value="F:ATP binding"/>
    <property type="evidence" value="ECO:0007669"/>
    <property type="project" value="UniProtKB-UniRule"/>
</dbReference>
<name>A0A431VG84_9PROT</name>
<feature type="compositionally biased region" description="Acidic residues" evidence="14">
    <location>
        <begin position="1"/>
        <end position="15"/>
    </location>
</feature>
<dbReference type="CDD" id="cd18807">
    <property type="entry name" value="SF1_C_UvrD"/>
    <property type="match status" value="1"/>
</dbReference>
<keyword evidence="3 13" id="KW-0378">Hydrolase</keyword>
<evidence type="ECO:0000256" key="1">
    <source>
        <dbReference type="ARBA" id="ARBA00009922"/>
    </source>
</evidence>
<evidence type="ECO:0000256" key="13">
    <source>
        <dbReference type="PROSITE-ProRule" id="PRU00560"/>
    </source>
</evidence>
<dbReference type="FunFam" id="1.10.486.10:FF:000003">
    <property type="entry name" value="ATP-dependent DNA helicase"/>
    <property type="match status" value="1"/>
</dbReference>
<dbReference type="GO" id="GO:0005829">
    <property type="term" value="C:cytosol"/>
    <property type="evidence" value="ECO:0007669"/>
    <property type="project" value="TreeGrafter"/>
</dbReference>
<dbReference type="Pfam" id="PF00580">
    <property type="entry name" value="UvrD-helicase"/>
    <property type="match status" value="1"/>
</dbReference>
<evidence type="ECO:0000256" key="10">
    <source>
        <dbReference type="ARBA" id="ARBA00034808"/>
    </source>
</evidence>
<feature type="compositionally biased region" description="Low complexity" evidence="14">
    <location>
        <begin position="16"/>
        <end position="34"/>
    </location>
</feature>
<keyword evidence="4 13" id="KW-0347">Helicase</keyword>
<evidence type="ECO:0000256" key="8">
    <source>
        <dbReference type="ARBA" id="ARBA00025289"/>
    </source>
</evidence>
<dbReference type="GO" id="GO:0003677">
    <property type="term" value="F:DNA binding"/>
    <property type="evidence" value="ECO:0007669"/>
    <property type="project" value="UniProtKB-KW"/>
</dbReference>
<dbReference type="PROSITE" id="PS51217">
    <property type="entry name" value="UVRD_HELICASE_CTER"/>
    <property type="match status" value="1"/>
</dbReference>
<dbReference type="Gene3D" id="3.40.50.300">
    <property type="entry name" value="P-loop containing nucleotide triphosphate hydrolases"/>
    <property type="match status" value="2"/>
</dbReference>
<evidence type="ECO:0000256" key="14">
    <source>
        <dbReference type="SAM" id="MobiDB-lite"/>
    </source>
</evidence>
<dbReference type="AlphaFoldDB" id="A0A431VG84"/>
<feature type="domain" description="UvrD-like helicase C-terminal" evidence="16">
    <location>
        <begin position="329"/>
        <end position="596"/>
    </location>
</feature>
<dbReference type="FunFam" id="3.40.50.300:FF:001890">
    <property type="entry name" value="DNA helicase"/>
    <property type="match status" value="1"/>
</dbReference>
<dbReference type="InterPro" id="IPR013986">
    <property type="entry name" value="DExx_box_DNA_helicase_dom_sf"/>
</dbReference>
<feature type="region of interest" description="Disordered" evidence="14">
    <location>
        <begin position="1"/>
        <end position="34"/>
    </location>
</feature>
<keyword evidence="6" id="KW-0238">DNA-binding</keyword>
<keyword evidence="2 13" id="KW-0547">Nucleotide-binding</keyword>
<keyword evidence="7" id="KW-0413">Isomerase</keyword>
<dbReference type="PROSITE" id="PS51198">
    <property type="entry name" value="UVRD_HELICASE_ATP_BIND"/>
    <property type="match status" value="1"/>
</dbReference>
<dbReference type="Gene3D" id="1.10.10.160">
    <property type="match status" value="1"/>
</dbReference>
<feature type="domain" description="UvrD-like helicase ATP-binding" evidence="15">
    <location>
        <begin position="48"/>
        <end position="328"/>
    </location>
</feature>
<dbReference type="PANTHER" id="PTHR11070">
    <property type="entry name" value="UVRD / RECB / PCRA DNA HELICASE FAMILY MEMBER"/>
    <property type="match status" value="1"/>
</dbReference>
<comment type="similarity">
    <text evidence="1">Belongs to the helicase family. UvrD subfamily.</text>
</comment>
<comment type="catalytic activity">
    <reaction evidence="9">
        <text>Couples ATP hydrolysis with the unwinding of duplex DNA by translocating in the 3'-5' direction.</text>
        <dbReference type="EC" id="5.6.2.4"/>
    </reaction>
</comment>
<accession>A0A431VG84</accession>
<dbReference type="InterPro" id="IPR027417">
    <property type="entry name" value="P-loop_NTPase"/>
</dbReference>
<dbReference type="Gene3D" id="1.10.486.10">
    <property type="entry name" value="PCRA, domain 4"/>
    <property type="match status" value="1"/>
</dbReference>
<evidence type="ECO:0000256" key="9">
    <source>
        <dbReference type="ARBA" id="ARBA00034617"/>
    </source>
</evidence>
<evidence type="ECO:0000256" key="5">
    <source>
        <dbReference type="ARBA" id="ARBA00022840"/>
    </source>
</evidence>
<comment type="function">
    <text evidence="8">Has both ATPase and helicase activities. Unwinds DNA duplexes with 3' to 5' polarity with respect to the bound strand and initiates unwinding most effectively when a single-stranded region is present. Involved in the post-incision events of nucleotide excision repair and methyl-directed mismatch repair.</text>
</comment>
<evidence type="ECO:0000256" key="3">
    <source>
        <dbReference type="ARBA" id="ARBA00022801"/>
    </source>
</evidence>
<dbReference type="PANTHER" id="PTHR11070:SF2">
    <property type="entry name" value="ATP-DEPENDENT DNA HELICASE SRS2"/>
    <property type="match status" value="1"/>
</dbReference>
<gene>
    <name evidence="17" type="ORF">EJ903_14290</name>
</gene>
<dbReference type="GO" id="GO:0043138">
    <property type="term" value="F:3'-5' DNA helicase activity"/>
    <property type="evidence" value="ECO:0007669"/>
    <property type="project" value="UniProtKB-EC"/>
</dbReference>
<dbReference type="EMBL" id="RXMA01000012">
    <property type="protein sequence ID" value="RTR19190.1"/>
    <property type="molecule type" value="Genomic_DNA"/>
</dbReference>
<dbReference type="InterPro" id="IPR014017">
    <property type="entry name" value="DNA_helicase_UvrD-like_C"/>
</dbReference>